<dbReference type="SUPFAM" id="SSF53300">
    <property type="entry name" value="vWA-like"/>
    <property type="match status" value="1"/>
</dbReference>
<dbReference type="EMBL" id="JAGFNY010000012">
    <property type="protein sequence ID" value="MBW7570230.1"/>
    <property type="molecule type" value="Genomic_DNA"/>
</dbReference>
<evidence type="ECO:0000313" key="2">
    <source>
        <dbReference type="EMBL" id="MBW7570230.1"/>
    </source>
</evidence>
<reference evidence="2 3" key="1">
    <citation type="submission" date="2021-03" db="EMBL/GenBank/DDBJ databases">
        <title>Succinivibrio sp. nov. isolated from feces of cow.</title>
        <authorList>
            <person name="Choi J.-Y."/>
        </authorList>
    </citation>
    <scope>NUCLEOTIDE SEQUENCE [LARGE SCALE GENOMIC DNA]</scope>
    <source>
        <strain evidence="2 3">AGMB01872</strain>
    </source>
</reference>
<organism evidence="2 3">
    <name type="scientific">Succinivibrio faecicola</name>
    <dbReference type="NCBI Taxonomy" id="2820300"/>
    <lineage>
        <taxon>Bacteria</taxon>
        <taxon>Pseudomonadati</taxon>
        <taxon>Pseudomonadota</taxon>
        <taxon>Gammaproteobacteria</taxon>
        <taxon>Aeromonadales</taxon>
        <taxon>Succinivibrionaceae</taxon>
        <taxon>Succinivibrio</taxon>
    </lineage>
</organism>
<dbReference type="SMART" id="SM00327">
    <property type="entry name" value="VWA"/>
    <property type="match status" value="1"/>
</dbReference>
<accession>A0ABS7DH80</accession>
<feature type="domain" description="VWFA" evidence="1">
    <location>
        <begin position="371"/>
        <end position="554"/>
    </location>
</feature>
<evidence type="ECO:0000313" key="3">
    <source>
        <dbReference type="Proteomes" id="UP000731465"/>
    </source>
</evidence>
<dbReference type="Proteomes" id="UP000731465">
    <property type="component" value="Unassembled WGS sequence"/>
</dbReference>
<gene>
    <name evidence="2" type="ORF">J5V48_04905</name>
</gene>
<dbReference type="RefSeq" id="WP_219937451.1">
    <property type="nucleotide sequence ID" value="NZ_JAGFNY010000012.1"/>
</dbReference>
<dbReference type="InterPro" id="IPR002035">
    <property type="entry name" value="VWF_A"/>
</dbReference>
<dbReference type="InterPro" id="IPR036465">
    <property type="entry name" value="vWFA_dom_sf"/>
</dbReference>
<comment type="caution">
    <text evidence="2">The sequence shown here is derived from an EMBL/GenBank/DDBJ whole genome shotgun (WGS) entry which is preliminary data.</text>
</comment>
<name>A0ABS7DH80_9GAMM</name>
<sequence>MNSLSNALPIMVSNYSKLFGITVRIQGTSAYTNGQVITIPRLDMSDPTKARLAYGYLAHEASHVRYTDFSLIKTEKIGENLLLMSLLNILEDCRIEKLIAKEFIGVYENLLLLNDYYESEWKNYCRNIHNYDSISILLSFIQCYAQSNIQHFVSSRPKASFLFYVLKTRVQYEDLKKIIRIIKKSFCANSTQQVLDICKEIYSLVVSLNFKFKEYHSDPEFIKNLGDLNMSLQSVDKMIKSKVAKRNLSLMKEYAKFRNLCQGDFNNATPNKGGAHIIEENSLGTHSSSREDFGLFSDQDCPLGDPDFIKCAEPSYGIRMGLRHKVLGYVRHYGKHTYSSNRIDPIKAQKVCLGEVNIFKDRIVARDFSTSVHILVDVSSSMITTDGENNSRAFEACKTALMLSLALENIDGIKTLVTYFPGVRNEFEIALRDNEKVSKVAPRFDQTPRGSTPLAQAFWYALGKVNSLECQRNIVIVITDGMPDSISNTMQCIEYAKKHGVEVYGISIRSEMIKQFFDNAIILESASKLEEKSYELFSKLFDVQKCSYLDLIED</sequence>
<dbReference type="Gene3D" id="3.40.50.410">
    <property type="entry name" value="von Willebrand factor, type A domain"/>
    <property type="match status" value="1"/>
</dbReference>
<evidence type="ECO:0000259" key="1">
    <source>
        <dbReference type="PROSITE" id="PS50234"/>
    </source>
</evidence>
<protein>
    <submittedName>
        <fullName evidence="2">VWA domain-containing protein</fullName>
    </submittedName>
</protein>
<proteinExistence type="predicted"/>
<keyword evidence="3" id="KW-1185">Reference proteome</keyword>
<dbReference type="PROSITE" id="PS50234">
    <property type="entry name" value="VWFA"/>
    <property type="match status" value="1"/>
</dbReference>